<organism evidence="2 3">
    <name type="scientific">Kocuria soli</name>
    <dbReference type="NCBI Taxonomy" id="2485125"/>
    <lineage>
        <taxon>Bacteria</taxon>
        <taxon>Bacillati</taxon>
        <taxon>Actinomycetota</taxon>
        <taxon>Actinomycetes</taxon>
        <taxon>Micrococcales</taxon>
        <taxon>Micrococcaceae</taxon>
        <taxon>Kocuria</taxon>
    </lineage>
</organism>
<dbReference type="Gene3D" id="2.60.40.1180">
    <property type="entry name" value="Golgi alpha-mannosidase II"/>
    <property type="match status" value="1"/>
</dbReference>
<dbReference type="EMBL" id="RKMF01000005">
    <property type="protein sequence ID" value="ROZ63770.1"/>
    <property type="molecule type" value="Genomic_DNA"/>
</dbReference>
<reference evidence="2 3" key="1">
    <citation type="submission" date="2018-10" db="EMBL/GenBank/DDBJ databases">
        <title>Kocuria sp. M5W7-7, whole genome shotgun sequence.</title>
        <authorList>
            <person name="Tuo L."/>
        </authorList>
    </citation>
    <scope>NUCLEOTIDE SEQUENCE [LARGE SCALE GENOMIC DNA]</scope>
    <source>
        <strain evidence="2 3">M5W7-7</strain>
    </source>
</reference>
<dbReference type="InterPro" id="IPR017853">
    <property type="entry name" value="GH"/>
</dbReference>
<feature type="region of interest" description="Disordered" evidence="1">
    <location>
        <begin position="17"/>
        <end position="97"/>
    </location>
</feature>
<evidence type="ECO:0000313" key="3">
    <source>
        <dbReference type="Proteomes" id="UP000270616"/>
    </source>
</evidence>
<evidence type="ECO:0000313" key="2">
    <source>
        <dbReference type="EMBL" id="ROZ63770.1"/>
    </source>
</evidence>
<proteinExistence type="predicted"/>
<dbReference type="SUPFAM" id="SSF51445">
    <property type="entry name" value="(Trans)glycosidases"/>
    <property type="match status" value="1"/>
</dbReference>
<dbReference type="InterPro" id="IPR052974">
    <property type="entry name" value="GH79_Enzymes"/>
</dbReference>
<dbReference type="PANTHER" id="PTHR36183">
    <property type="entry name" value="BETA-GLUCURONIDASE"/>
    <property type="match status" value="1"/>
</dbReference>
<dbReference type="PANTHER" id="PTHR36183:SF2">
    <property type="entry name" value="BETA-GLUCURONIDASE C-TERMINAL DOMAIN-CONTAINING PROTEIN"/>
    <property type="match status" value="1"/>
</dbReference>
<dbReference type="PROSITE" id="PS51257">
    <property type="entry name" value="PROKAR_LIPOPROTEIN"/>
    <property type="match status" value="1"/>
</dbReference>
<feature type="compositionally biased region" description="Polar residues" evidence="1">
    <location>
        <begin position="76"/>
        <end position="87"/>
    </location>
</feature>
<keyword evidence="3" id="KW-1185">Reference proteome</keyword>
<dbReference type="AlphaFoldDB" id="A0A3N4A525"/>
<protein>
    <submittedName>
        <fullName evidence="2">Uncharacterized protein</fullName>
    </submittedName>
</protein>
<feature type="compositionally biased region" description="Low complexity" evidence="1">
    <location>
        <begin position="32"/>
        <end position="48"/>
    </location>
</feature>
<dbReference type="InterPro" id="IPR013780">
    <property type="entry name" value="Glyco_hydro_b"/>
</dbReference>
<dbReference type="Gene3D" id="3.20.20.80">
    <property type="entry name" value="Glycosidases"/>
    <property type="match status" value="1"/>
</dbReference>
<name>A0A3N4A525_9MICC</name>
<dbReference type="Proteomes" id="UP000270616">
    <property type="component" value="Unassembled WGS sequence"/>
</dbReference>
<gene>
    <name evidence="2" type="ORF">EDL96_05315</name>
</gene>
<evidence type="ECO:0000256" key="1">
    <source>
        <dbReference type="SAM" id="MobiDB-lite"/>
    </source>
</evidence>
<accession>A0A3N4A525</accession>
<comment type="caution">
    <text evidence="2">The sequence shown here is derived from an EMBL/GenBank/DDBJ whole genome shotgun (WGS) entry which is preliminary data.</text>
</comment>
<feature type="region of interest" description="Disordered" evidence="1">
    <location>
        <begin position="528"/>
        <end position="550"/>
    </location>
</feature>
<sequence length="612" mass="64331">MPKTALGTTLATLLILTGCGPDSTEDPQSQGSPSTSASSTAAPNPESTDPWPLEAPPEDPLGWIAEQRNRGEGATPTATAPRSSSGGVTVEVSDKDTGEDYEQAGAGLSLESTELADERISKDNPDLVRILSSMDQPTLRFGGNAVDRRFFFTDAGETPPDDWPLRPDEEITTVTPEDLERVAGLAEVTDASVIIGVNLADEDPERAASVAAHAEEAFGDRLTGIMIGNEPNGYYLGADNDRNIKDASWDEEKFIGVWEDYVKAIRKEVPDANIVGPGTYDMDWWRAVIGAEVDNSTLAVHQYPLSECDGLGDPVYRANSAPTLQNTVSAETRQRVDILLGRAVRLADEADMNTWVMETSVSACAGSNDITTTQAAALYSADYVMRAQELGVDRIGFHSSVEPCNGGAPMSVLCSSGTLQKPGEAFVPRTNGLALALVGGLPAGQFQETQIAVGKGKPTEGSKGEEVTAYAIEQEDGTTSVVVVDFRDPATAEELPVTVKLPKGISAANVSTLSGDDWTENYPATTLFDGGEPSHPVTSTNAPTTVDGDGVAMDVRGAVTPVEPGRPSVDGYGLPLLPPRLQPQVPGVEPGDTDVTTTTAPGSVSVITAEAL</sequence>